<reference evidence="7 8" key="1">
    <citation type="journal article" date="2002" name="J. Bacteriol.">
        <title>Genome sequence of Yersinia pestis KIM.</title>
        <authorList>
            <person name="Deng W."/>
            <person name="Burland V."/>
            <person name="Plunkett G.III."/>
            <person name="Boutin A."/>
            <person name="Mayhew G.F."/>
            <person name="Liss P."/>
            <person name="Perna N.T."/>
            <person name="Rose D.J."/>
            <person name="Mau B."/>
            <person name="Zhou S."/>
            <person name="Schwartz D.C."/>
            <person name="Fetherston J.D."/>
            <person name="Lindler L.E."/>
            <person name="Brubaker R.R."/>
            <person name="Plana G.V."/>
            <person name="Straley S.C."/>
            <person name="McDonough K.A."/>
            <person name="Nilles M.L."/>
            <person name="Matson J.S."/>
            <person name="Blattner F.R."/>
            <person name="Perry R.D."/>
        </authorList>
    </citation>
    <scope>NUCLEOTIDE SEQUENCE [LARGE SCALE GENOMIC DNA]</scope>
    <source>
        <strain evidence="8">KIM10+ / Biovar Mediaevalis</strain>
    </source>
</reference>
<comment type="similarity">
    <text evidence="3">Belongs to the bacterial flagellin family.</text>
</comment>
<dbReference type="HOGENOM" id="CLU_024437_1_1_6"/>
<dbReference type="SUPFAM" id="SSF64518">
    <property type="entry name" value="Phase 1 flagellin"/>
    <property type="match status" value="1"/>
</dbReference>
<keyword evidence="5" id="KW-0975">Bacterial flagellum</keyword>
<dbReference type="InterPro" id="IPR001029">
    <property type="entry name" value="Flagellin_N"/>
</dbReference>
<dbReference type="EMBL" id="AE009952">
    <property type="protein sequence ID" value="AAM86994.1"/>
    <property type="molecule type" value="Genomic_DNA"/>
</dbReference>
<accession>Q8CKI2</accession>
<dbReference type="DNASU" id="1148392"/>
<evidence type="ECO:0000313" key="7">
    <source>
        <dbReference type="EMBL" id="AAM86994.1"/>
    </source>
</evidence>
<feature type="domain" description="Flagellin N-terminal" evidence="6">
    <location>
        <begin position="4"/>
        <end position="140"/>
    </location>
</feature>
<evidence type="ECO:0000256" key="2">
    <source>
        <dbReference type="ARBA" id="ARBA00004613"/>
    </source>
</evidence>
<evidence type="ECO:0000313" key="8">
    <source>
        <dbReference type="Proteomes" id="UP000002490"/>
    </source>
</evidence>
<evidence type="ECO:0000256" key="5">
    <source>
        <dbReference type="ARBA" id="ARBA00023143"/>
    </source>
</evidence>
<protein>
    <recommendedName>
        <fullName evidence="6">Flagellin N-terminal domain-containing protein</fullName>
    </recommendedName>
</protein>
<dbReference type="Proteomes" id="UP000002490">
    <property type="component" value="Chromosome"/>
</dbReference>
<comment type="subcellular location">
    <subcellularLocation>
        <location evidence="1">Bacterial flagellum</location>
    </subcellularLocation>
    <subcellularLocation>
        <location evidence="2">Secreted</location>
    </subcellularLocation>
</comment>
<proteinExistence type="inferred from homology"/>
<dbReference type="AlphaFoldDB" id="Q8CKI2"/>
<dbReference type="PANTHER" id="PTHR42792:SF1">
    <property type="entry name" value="FLAGELLAR HOOK-ASSOCIATED PROTEIN 3"/>
    <property type="match status" value="1"/>
</dbReference>
<dbReference type="Pfam" id="PF00669">
    <property type="entry name" value="Flagellin_N"/>
    <property type="match status" value="1"/>
</dbReference>
<dbReference type="IntAct" id="Q8CKI2">
    <property type="interactions" value="1"/>
</dbReference>
<sequence>MMRVSTPTMSSTMNRFITQHNEKLEKINKQMMTQQRITLPSEDPIASTRLLQINREQANIKQYSSNISGLSNSLTNQTGHVSAINKQLVSIKSSLVSINGNIKSNKDIAGVADELNYMLESVVAGLNAKNSEGRYLFAGTASNKQPITFDSAKNKYTYVGNSDNRQTGVGEGVKITENVHLQSGFTDTSGDLATLNKLKKLCDNIKKPILPAAVASHTAAIDEMMGLIDNASDHMGVTLTELGIRQKHSQLLQKNHEEMELSNATIQENLVGLDLAESYMELMNLMAVTNANYTTFKQINSLSLFNLI</sequence>
<dbReference type="Gene3D" id="1.20.1330.10">
    <property type="entry name" value="f41 fragment of flagellin, N-terminal domain"/>
    <property type="match status" value="1"/>
</dbReference>
<dbReference type="InterPro" id="IPR013384">
    <property type="entry name" value="Flagell_FlgL"/>
</dbReference>
<organism evidence="7 8">
    <name type="scientific">Yersinia pestis</name>
    <dbReference type="NCBI Taxonomy" id="632"/>
    <lineage>
        <taxon>Bacteria</taxon>
        <taxon>Pseudomonadati</taxon>
        <taxon>Pseudomonadota</taxon>
        <taxon>Gammaproteobacteria</taxon>
        <taxon>Enterobacterales</taxon>
        <taxon>Yersiniaceae</taxon>
        <taxon>Yersinia</taxon>
    </lineage>
</organism>
<dbReference type="GO" id="GO:0009424">
    <property type="term" value="C:bacterial-type flagellum hook"/>
    <property type="evidence" value="ECO:0007669"/>
    <property type="project" value="InterPro"/>
</dbReference>
<dbReference type="NCBIfam" id="TIGR02550">
    <property type="entry name" value="flagell_flgL"/>
    <property type="match status" value="1"/>
</dbReference>
<keyword evidence="4" id="KW-0964">Secreted</keyword>
<name>Q8CKI2_YERPE</name>
<dbReference type="GO" id="GO:0005576">
    <property type="term" value="C:extracellular region"/>
    <property type="evidence" value="ECO:0007669"/>
    <property type="project" value="UniProtKB-SubCell"/>
</dbReference>
<dbReference type="GO" id="GO:0005198">
    <property type="term" value="F:structural molecule activity"/>
    <property type="evidence" value="ECO:0007669"/>
    <property type="project" value="InterPro"/>
</dbReference>
<gene>
    <name evidence="7" type="ordered locus">y3445</name>
</gene>
<dbReference type="PANTHER" id="PTHR42792">
    <property type="entry name" value="FLAGELLIN"/>
    <property type="match status" value="1"/>
</dbReference>
<evidence type="ECO:0000256" key="1">
    <source>
        <dbReference type="ARBA" id="ARBA00004365"/>
    </source>
</evidence>
<evidence type="ECO:0000256" key="3">
    <source>
        <dbReference type="ARBA" id="ARBA00005709"/>
    </source>
</evidence>
<evidence type="ECO:0000259" key="6">
    <source>
        <dbReference type="Pfam" id="PF00669"/>
    </source>
</evidence>
<dbReference type="GO" id="GO:0071973">
    <property type="term" value="P:bacterial-type flagellum-dependent cell motility"/>
    <property type="evidence" value="ECO:0007669"/>
    <property type="project" value="InterPro"/>
</dbReference>
<dbReference type="KEGG" id="ypk:y3445"/>
<dbReference type="InterPro" id="IPR001492">
    <property type="entry name" value="Flagellin"/>
</dbReference>
<evidence type="ECO:0000256" key="4">
    <source>
        <dbReference type="ARBA" id="ARBA00022525"/>
    </source>
</evidence>